<feature type="transmembrane region" description="Helical" evidence="1">
    <location>
        <begin position="102"/>
        <end position="129"/>
    </location>
</feature>
<sequence length="496" mass="56926">MVFQFLRLEMLKLSRSSSFGRSLAVALFLGLVALLLLSYIFLLGISLPYLIENFFEGEEAVNVLNRYLIYFFLFEIIYRYFIQSLPVLDLENWLHHPVKKGFIINFLLVKSFISPLNIVAILLFLPITVMNITPSYGAGQAFQWFGFLVMLSWSLHYLVLWFKQSFDDSIWSIVMLAVVMVLSSGANYMGWFDIGQVIAPVYEFALVNFLPFAIGVLIFIAAYLVAYKFYRKNTYVEDLTSEEQVKFGNQSIGFFNRFGMAGEYANLEWKLIIRHKKSRTYLNLAGFFLLYGLIFYTNDAGYVPGETFPYLWVFVGSFITGIFMLQYGQLFLSWNSANFDFFLSRKNGVKELVQGKYLLFASICSLCLLLSVPYVYFGWDILLIHLVMFVFNIGVIMHLVIWLSLYKPKPMDLNKGAMFNYEGVGMAQFLMIIPMMVAPYIFFLPIAALWGPYVGLAVLGVIGIAGMLAFNKMAAISVQRIISNKYEISSSFRQEL</sequence>
<keyword evidence="1" id="KW-1133">Transmembrane helix</keyword>
<dbReference type="Proteomes" id="UP001319104">
    <property type="component" value="Unassembled WGS sequence"/>
</dbReference>
<organism evidence="2 3">
    <name type="scientific">Litoribacter ruber</name>
    <dbReference type="NCBI Taxonomy" id="702568"/>
    <lineage>
        <taxon>Bacteria</taxon>
        <taxon>Pseudomonadati</taxon>
        <taxon>Bacteroidota</taxon>
        <taxon>Cytophagia</taxon>
        <taxon>Cytophagales</taxon>
        <taxon>Cyclobacteriaceae</taxon>
        <taxon>Litoribacter</taxon>
    </lineage>
</organism>
<feature type="transmembrane region" description="Helical" evidence="1">
    <location>
        <begin position="21"/>
        <end position="51"/>
    </location>
</feature>
<feature type="transmembrane region" description="Helical" evidence="1">
    <location>
        <begin position="424"/>
        <end position="444"/>
    </location>
</feature>
<feature type="transmembrane region" description="Helical" evidence="1">
    <location>
        <begin position="382"/>
        <end position="403"/>
    </location>
</feature>
<keyword evidence="1" id="KW-0472">Membrane</keyword>
<feature type="transmembrane region" description="Helical" evidence="1">
    <location>
        <begin position="141"/>
        <end position="162"/>
    </location>
</feature>
<keyword evidence="3" id="KW-1185">Reference proteome</keyword>
<feature type="transmembrane region" description="Helical" evidence="1">
    <location>
        <begin position="204"/>
        <end position="226"/>
    </location>
</feature>
<dbReference type="Pfam" id="PF18940">
    <property type="entry name" value="DUF5687"/>
    <property type="match status" value="1"/>
</dbReference>
<feature type="transmembrane region" description="Helical" evidence="1">
    <location>
        <begin position="450"/>
        <end position="470"/>
    </location>
</feature>
<evidence type="ECO:0000313" key="3">
    <source>
        <dbReference type="Proteomes" id="UP001319104"/>
    </source>
</evidence>
<protein>
    <submittedName>
        <fullName evidence="2">Uncharacterized protein</fullName>
    </submittedName>
</protein>
<reference evidence="2 3" key="1">
    <citation type="submission" date="2021-05" db="EMBL/GenBank/DDBJ databases">
        <authorList>
            <person name="Zhang Z.D."/>
            <person name="Osman G."/>
        </authorList>
    </citation>
    <scope>NUCLEOTIDE SEQUENCE [LARGE SCALE GENOMIC DNA]</scope>
    <source>
        <strain evidence="2 3">KCTC 32217</strain>
    </source>
</reference>
<feature type="transmembrane region" description="Helical" evidence="1">
    <location>
        <begin position="280"/>
        <end position="298"/>
    </location>
</feature>
<dbReference type="AlphaFoldDB" id="A0AAP2G5W3"/>
<proteinExistence type="predicted"/>
<feature type="transmembrane region" description="Helical" evidence="1">
    <location>
        <begin position="169"/>
        <end position="192"/>
    </location>
</feature>
<name>A0AAP2G5W3_9BACT</name>
<dbReference type="RefSeq" id="WP_213945858.1">
    <property type="nucleotide sequence ID" value="NZ_JAHCMY010000007.1"/>
</dbReference>
<evidence type="ECO:0000313" key="2">
    <source>
        <dbReference type="EMBL" id="MBS9525008.1"/>
    </source>
</evidence>
<evidence type="ECO:0000256" key="1">
    <source>
        <dbReference type="SAM" id="Phobius"/>
    </source>
</evidence>
<comment type="caution">
    <text evidence="2">The sequence shown here is derived from an EMBL/GenBank/DDBJ whole genome shotgun (WGS) entry which is preliminary data.</text>
</comment>
<feature type="transmembrane region" description="Helical" evidence="1">
    <location>
        <begin position="355"/>
        <end position="376"/>
    </location>
</feature>
<gene>
    <name evidence="2" type="ORF">KI659_13395</name>
</gene>
<feature type="transmembrane region" description="Helical" evidence="1">
    <location>
        <begin position="63"/>
        <end position="81"/>
    </location>
</feature>
<keyword evidence="1" id="KW-0812">Transmembrane</keyword>
<accession>A0AAP2G5W3</accession>
<dbReference type="EMBL" id="JAHCMY010000007">
    <property type="protein sequence ID" value="MBS9525008.1"/>
    <property type="molecule type" value="Genomic_DNA"/>
</dbReference>
<dbReference type="InterPro" id="IPR043742">
    <property type="entry name" value="DUF5687"/>
</dbReference>
<feature type="transmembrane region" description="Helical" evidence="1">
    <location>
        <begin position="310"/>
        <end position="334"/>
    </location>
</feature>